<evidence type="ECO:0000256" key="1">
    <source>
        <dbReference type="SAM" id="MobiDB-lite"/>
    </source>
</evidence>
<feature type="non-terminal residue" evidence="2">
    <location>
        <position position="135"/>
    </location>
</feature>
<name>A0ABN9VL30_9DINO</name>
<dbReference type="EMBL" id="CAUYUJ010017214">
    <property type="protein sequence ID" value="CAK0872872.1"/>
    <property type="molecule type" value="Genomic_DNA"/>
</dbReference>
<feature type="non-terminal residue" evidence="2">
    <location>
        <position position="1"/>
    </location>
</feature>
<evidence type="ECO:0000313" key="2">
    <source>
        <dbReference type="EMBL" id="CAK0872872.1"/>
    </source>
</evidence>
<reference evidence="2" key="1">
    <citation type="submission" date="2023-10" db="EMBL/GenBank/DDBJ databases">
        <authorList>
            <person name="Chen Y."/>
            <person name="Shah S."/>
            <person name="Dougan E. K."/>
            <person name="Thang M."/>
            <person name="Chan C."/>
        </authorList>
    </citation>
    <scope>NUCLEOTIDE SEQUENCE [LARGE SCALE GENOMIC DNA]</scope>
</reference>
<protein>
    <submittedName>
        <fullName evidence="2">Uncharacterized protein</fullName>
    </submittedName>
</protein>
<sequence length="135" mass="14145">RLQAGPARAARPRAGRGEQGRLGAGRGHLLRGLRALPGRRHARQGPGDAHRALRGGQVPRGQAHGQPHQQVQQHVPLERARQGRPGVVSASSVRAGSLPLSCCDALLPPFCARGAPRWRGLPPTPGGPRGGPRIA</sequence>
<proteinExistence type="predicted"/>
<feature type="region of interest" description="Disordered" evidence="1">
    <location>
        <begin position="1"/>
        <end position="75"/>
    </location>
</feature>
<comment type="caution">
    <text evidence="2">The sequence shown here is derived from an EMBL/GenBank/DDBJ whole genome shotgun (WGS) entry which is preliminary data.</text>
</comment>
<gene>
    <name evidence="2" type="ORF">PCOR1329_LOCUS58219</name>
</gene>
<keyword evidence="3" id="KW-1185">Reference proteome</keyword>
<organism evidence="2 3">
    <name type="scientific">Prorocentrum cordatum</name>
    <dbReference type="NCBI Taxonomy" id="2364126"/>
    <lineage>
        <taxon>Eukaryota</taxon>
        <taxon>Sar</taxon>
        <taxon>Alveolata</taxon>
        <taxon>Dinophyceae</taxon>
        <taxon>Prorocentrales</taxon>
        <taxon>Prorocentraceae</taxon>
        <taxon>Prorocentrum</taxon>
    </lineage>
</organism>
<evidence type="ECO:0000313" key="3">
    <source>
        <dbReference type="Proteomes" id="UP001189429"/>
    </source>
</evidence>
<feature type="region of interest" description="Disordered" evidence="1">
    <location>
        <begin position="114"/>
        <end position="135"/>
    </location>
</feature>
<dbReference type="Proteomes" id="UP001189429">
    <property type="component" value="Unassembled WGS sequence"/>
</dbReference>
<accession>A0ABN9VL30</accession>
<feature type="compositionally biased region" description="Low complexity" evidence="1">
    <location>
        <begin position="66"/>
        <end position="75"/>
    </location>
</feature>